<reference evidence="4 5" key="1">
    <citation type="submission" date="2021-05" db="EMBL/GenBank/DDBJ databases">
        <title>A Polyphasic approach of four new species of the genus Ohtaekwangia: Ohtaekwangia histidinii sp. nov., Ohtaekwangia cretensis sp. nov., Ohtaekwangia indiensis sp. nov., Ohtaekwangia reichenbachii sp. nov. from diverse environment.</title>
        <authorList>
            <person name="Octaviana S."/>
        </authorList>
    </citation>
    <scope>NUCLEOTIDE SEQUENCE [LARGE SCALE GENOMIC DNA]</scope>
    <source>
        <strain evidence="4 5">PWU5</strain>
    </source>
</reference>
<evidence type="ECO:0000256" key="2">
    <source>
        <dbReference type="ARBA" id="ARBA00023239"/>
    </source>
</evidence>
<dbReference type="Gene3D" id="2.30.130.110">
    <property type="match status" value="1"/>
</dbReference>
<evidence type="ECO:0000259" key="3">
    <source>
        <dbReference type="SMART" id="SM00858"/>
    </source>
</evidence>
<proteinExistence type="inferred from homology"/>
<keyword evidence="2" id="KW-0456">Lyase</keyword>
<organism evidence="4 5">
    <name type="scientific">Dawidia cretensis</name>
    <dbReference type="NCBI Taxonomy" id="2782350"/>
    <lineage>
        <taxon>Bacteria</taxon>
        <taxon>Pseudomonadati</taxon>
        <taxon>Bacteroidota</taxon>
        <taxon>Cytophagia</taxon>
        <taxon>Cytophagales</taxon>
        <taxon>Chryseotaleaceae</taxon>
        <taxon>Dawidia</taxon>
    </lineage>
</organism>
<evidence type="ECO:0000313" key="4">
    <source>
        <dbReference type="EMBL" id="MBT1711055.1"/>
    </source>
</evidence>
<dbReference type="InterPro" id="IPR044144">
    <property type="entry name" value="SAF_UxaA/GarD"/>
</dbReference>
<dbReference type="SMART" id="SM00858">
    <property type="entry name" value="SAF"/>
    <property type="match status" value="1"/>
</dbReference>
<comment type="similarity">
    <text evidence="1">Belongs to the UxaA family.</text>
</comment>
<dbReference type="InterPro" id="IPR007392">
    <property type="entry name" value="GD_AH_second"/>
</dbReference>
<dbReference type="GO" id="GO:0016787">
    <property type="term" value="F:hydrolase activity"/>
    <property type="evidence" value="ECO:0007669"/>
    <property type="project" value="UniProtKB-KW"/>
</dbReference>
<dbReference type="Proteomes" id="UP001319080">
    <property type="component" value="Unassembled WGS sequence"/>
</dbReference>
<evidence type="ECO:0000313" key="5">
    <source>
        <dbReference type="Proteomes" id="UP001319080"/>
    </source>
</evidence>
<dbReference type="EMBL" id="JAHESE010000029">
    <property type="protein sequence ID" value="MBT1711055.1"/>
    <property type="molecule type" value="Genomic_DNA"/>
</dbReference>
<comment type="caution">
    <text evidence="4">The sequence shown here is derived from an EMBL/GenBank/DDBJ whole genome shotgun (WGS) entry which is preliminary data.</text>
</comment>
<dbReference type="Pfam" id="PF04295">
    <property type="entry name" value="GD_AH_second"/>
    <property type="match status" value="1"/>
</dbReference>
<dbReference type="Pfam" id="PF20629">
    <property type="entry name" value="GD_AH_C"/>
    <property type="match status" value="1"/>
</dbReference>
<gene>
    <name evidence="4" type="ORF">KK062_22625</name>
</gene>
<sequence length="549" mass="58532">MSNRFLKIHPADNVYVALTDLKAGETLTVDGGKPLTLVDDVPAKHKFTEAPLQPDDEVLMYGTLVGKAVQPIRQGGVIGTHNLKHKAAPYAGRTKAYSWAPPDVSAFKDKTFMGYHRADGQVGTANYWLIVPLVFCENRNVEVITEAFTTELGFGKPEAYKDYVHELVQAYRNGGTTRLETVPFLPAGAAADNRLFKNIDGVKFLTHQGGCGGTRQDSQTLCKLLAGYIHHPNVAGATVLSLGCQNAEITTLQERLKELDPKGSKPVFILDQQQSGTEQELLTQAIRQTFAALVQANNIERKPAPLSKLVVGLKCGGSDGFSGISANPAIGHTSDLLVTLGGSTILSEFPELCGVEQELINRCEEDAAGELFIKLMRTYSNAAEAVGSGFDMNPSPGNIKDGLITDAIKSAGAAKKGGTAPVADVLQYAEYIKKPGLNLLCTPGNDVESTTGTTGSGAQIILFTTGLGTPTGNPVSQVVKLSTNTKLADRMPDIIDFNTGSIISGEKTIDQVGEEILDFIIEVASGRVTAKSVALGQDDFIPWKRGVSL</sequence>
<dbReference type="InterPro" id="IPR013974">
    <property type="entry name" value="SAF"/>
</dbReference>
<dbReference type="GO" id="GO:0016829">
    <property type="term" value="F:lyase activity"/>
    <property type="evidence" value="ECO:0007669"/>
    <property type="project" value="UniProtKB-KW"/>
</dbReference>
<dbReference type="GO" id="GO:0019698">
    <property type="term" value="P:D-galacturonate catabolic process"/>
    <property type="evidence" value="ECO:0007669"/>
    <property type="project" value="TreeGrafter"/>
</dbReference>
<accession>A0AAP2E1K0</accession>
<dbReference type="InterPro" id="IPR052172">
    <property type="entry name" value="UxaA_altronate/galactarate_dh"/>
</dbReference>
<keyword evidence="4" id="KW-0378">Hydrolase</keyword>
<dbReference type="PANTHER" id="PTHR30536:SF5">
    <property type="entry name" value="ALTRONATE DEHYDRATASE"/>
    <property type="match status" value="1"/>
</dbReference>
<dbReference type="Pfam" id="PF08666">
    <property type="entry name" value="SAF"/>
    <property type="match status" value="1"/>
</dbReference>
<name>A0AAP2E1K0_9BACT</name>
<feature type="domain" description="SAF" evidence="3">
    <location>
        <begin position="12"/>
        <end position="84"/>
    </location>
</feature>
<dbReference type="AlphaFoldDB" id="A0AAP2E1K0"/>
<dbReference type="RefSeq" id="WP_254086631.1">
    <property type="nucleotide sequence ID" value="NZ_JAHESE010000029.1"/>
</dbReference>
<keyword evidence="5" id="KW-1185">Reference proteome</keyword>
<protein>
    <submittedName>
        <fullName evidence="4">UxaA family hydrolase</fullName>
    </submittedName>
</protein>
<dbReference type="PANTHER" id="PTHR30536">
    <property type="entry name" value="ALTRONATE/GALACTARATE DEHYDRATASE"/>
    <property type="match status" value="1"/>
</dbReference>
<evidence type="ECO:0000256" key="1">
    <source>
        <dbReference type="ARBA" id="ARBA00010986"/>
    </source>
</evidence>
<dbReference type="CDD" id="cd11613">
    <property type="entry name" value="SAF_AH_GD"/>
    <property type="match status" value="1"/>
</dbReference>
<dbReference type="InterPro" id="IPR048332">
    <property type="entry name" value="GD_AH_C"/>
</dbReference>